<dbReference type="PANTHER" id="PTHR23088:SF50">
    <property type="entry name" value="HYDROLASE YHCX"/>
    <property type="match status" value="1"/>
</dbReference>
<sequence length="302" mass="33764">MTKAKISACQLKLKPVASFREFANQVEEIIAQVPADSDYVLFPELVTLGLVNSFAGSDNFEVKDIVKVSEYTEDYKNLFKNLAIERQQVIIAGSHLERRGDKYYNICYVFDKDGSYVEHKKTHIFPAEGNWQTCEGDELEVFDIGPAKIGIAICYESEIPEISRILSMKGAEIIFCPSYTFTEAGFWRVRHCSQARAIENQVYFVHCPTVGDPSLPFPAEGYGRASILSPCDIAFPFNGVVAEAGTNQNTVISGIVDIEELYVNRKTGAATTFNDRTRKEGMYAKYPPYDAIARNKVLSPTT</sequence>
<dbReference type="AlphaFoldDB" id="A0A372LQU2"/>
<dbReference type="OrthoDB" id="9811121at2"/>
<dbReference type="PROSITE" id="PS50263">
    <property type="entry name" value="CN_HYDROLASE"/>
    <property type="match status" value="1"/>
</dbReference>
<dbReference type="PANTHER" id="PTHR23088">
    <property type="entry name" value="NITRILASE-RELATED"/>
    <property type="match status" value="1"/>
</dbReference>
<evidence type="ECO:0000313" key="2">
    <source>
        <dbReference type="EMBL" id="RFU70571.1"/>
    </source>
</evidence>
<accession>A0A372LQU2</accession>
<organism evidence="2 3">
    <name type="scientific">Peribacillus saganii</name>
    <dbReference type="NCBI Taxonomy" id="2303992"/>
    <lineage>
        <taxon>Bacteria</taxon>
        <taxon>Bacillati</taxon>
        <taxon>Bacillota</taxon>
        <taxon>Bacilli</taxon>
        <taxon>Bacillales</taxon>
        <taxon>Bacillaceae</taxon>
        <taxon>Peribacillus</taxon>
    </lineage>
</organism>
<dbReference type="InterPro" id="IPR036526">
    <property type="entry name" value="C-N_Hydrolase_sf"/>
</dbReference>
<dbReference type="GO" id="GO:0016787">
    <property type="term" value="F:hydrolase activity"/>
    <property type="evidence" value="ECO:0007669"/>
    <property type="project" value="UniProtKB-KW"/>
</dbReference>
<dbReference type="Proteomes" id="UP000264541">
    <property type="component" value="Unassembled WGS sequence"/>
</dbReference>
<comment type="caution">
    <text evidence="2">The sequence shown here is derived from an EMBL/GenBank/DDBJ whole genome shotgun (WGS) entry which is preliminary data.</text>
</comment>
<evidence type="ECO:0000313" key="3">
    <source>
        <dbReference type="Proteomes" id="UP000264541"/>
    </source>
</evidence>
<dbReference type="Pfam" id="PF00795">
    <property type="entry name" value="CN_hydrolase"/>
    <property type="match status" value="1"/>
</dbReference>
<protein>
    <submittedName>
        <fullName evidence="2">Amidohydrolase</fullName>
    </submittedName>
</protein>
<dbReference type="SUPFAM" id="SSF56317">
    <property type="entry name" value="Carbon-nitrogen hydrolase"/>
    <property type="match status" value="1"/>
</dbReference>
<dbReference type="EMBL" id="QVTE01000015">
    <property type="protein sequence ID" value="RFU70571.1"/>
    <property type="molecule type" value="Genomic_DNA"/>
</dbReference>
<proteinExistence type="predicted"/>
<dbReference type="RefSeq" id="WP_117325824.1">
    <property type="nucleotide sequence ID" value="NZ_QVTE01000015.1"/>
</dbReference>
<dbReference type="Gene3D" id="3.60.110.10">
    <property type="entry name" value="Carbon-nitrogen hydrolase"/>
    <property type="match status" value="1"/>
</dbReference>
<gene>
    <name evidence="2" type="ORF">D0469_06490</name>
</gene>
<name>A0A372LQU2_9BACI</name>
<dbReference type="InterPro" id="IPR003010">
    <property type="entry name" value="C-N_Hydrolase"/>
</dbReference>
<feature type="domain" description="CN hydrolase" evidence="1">
    <location>
        <begin position="4"/>
        <end position="258"/>
    </location>
</feature>
<reference evidence="2 3" key="1">
    <citation type="submission" date="2018-08" db="EMBL/GenBank/DDBJ databases">
        <title>Bacillus chawlae sp. nov., Bacillus glennii sp. nov., and Bacillus saganii sp. nov. Isolated from the Vehicle Assembly Building at Kennedy Space Center where the Viking Spacecraft were Assembled.</title>
        <authorList>
            <person name="Seuylemezian A."/>
            <person name="Vaishampayan P."/>
        </authorList>
    </citation>
    <scope>NUCLEOTIDE SEQUENCE [LARGE SCALE GENOMIC DNA]</scope>
    <source>
        <strain evidence="2 3">V47-23a</strain>
    </source>
</reference>
<keyword evidence="2" id="KW-0378">Hydrolase</keyword>
<keyword evidence="3" id="KW-1185">Reference proteome</keyword>
<evidence type="ECO:0000259" key="1">
    <source>
        <dbReference type="PROSITE" id="PS50263"/>
    </source>
</evidence>